<proteinExistence type="inferred from homology"/>
<evidence type="ECO:0000256" key="1">
    <source>
        <dbReference type="ARBA" id="ARBA00022574"/>
    </source>
</evidence>
<keyword evidence="7" id="KW-1185">Reference proteome</keyword>
<dbReference type="GO" id="GO:0003723">
    <property type="term" value="F:RNA binding"/>
    <property type="evidence" value="ECO:0007669"/>
    <property type="project" value="TreeGrafter"/>
</dbReference>
<dbReference type="Pfam" id="PF00400">
    <property type="entry name" value="WD40"/>
    <property type="match status" value="2"/>
</dbReference>
<gene>
    <name evidence="6" type="ORF">ECPE_LOCUS8258</name>
</gene>
<dbReference type="PANTHER" id="PTHR19877">
    <property type="entry name" value="EUKARYOTIC TRANSLATION INITIATION FACTOR 3 SUBUNIT I"/>
    <property type="match status" value="1"/>
</dbReference>
<accession>A0A183AMS3</accession>
<protein>
    <recommendedName>
        <fullName evidence="4">Serine-threonine kinase receptor-associated protein</fullName>
    </recommendedName>
</protein>
<reference evidence="8" key="1">
    <citation type="submission" date="2016-06" db="UniProtKB">
        <authorList>
            <consortium name="WormBaseParasite"/>
        </authorList>
    </citation>
    <scope>IDENTIFICATION</scope>
</reference>
<feature type="repeat" description="WD" evidence="5">
    <location>
        <begin position="6"/>
        <end position="37"/>
    </location>
</feature>
<evidence type="ECO:0000256" key="3">
    <source>
        <dbReference type="ARBA" id="ARBA00038394"/>
    </source>
</evidence>
<dbReference type="PROSITE" id="PS50082">
    <property type="entry name" value="WD_REPEATS_2"/>
    <property type="match status" value="2"/>
</dbReference>
<dbReference type="AlphaFoldDB" id="A0A183AMS3"/>
<keyword evidence="1 5" id="KW-0853">WD repeat</keyword>
<name>A0A183AMS3_9TREM</name>
<dbReference type="GO" id="GO:0071541">
    <property type="term" value="C:eukaryotic translation initiation factor 3 complex, eIF3m"/>
    <property type="evidence" value="ECO:0007669"/>
    <property type="project" value="TreeGrafter"/>
</dbReference>
<feature type="repeat" description="WD" evidence="5">
    <location>
        <begin position="48"/>
        <end position="89"/>
    </location>
</feature>
<dbReference type="InterPro" id="IPR015943">
    <property type="entry name" value="WD40/YVTN_repeat-like_dom_sf"/>
</dbReference>
<dbReference type="Proteomes" id="UP000272942">
    <property type="component" value="Unassembled WGS sequence"/>
</dbReference>
<dbReference type="InterPro" id="IPR036322">
    <property type="entry name" value="WD40_repeat_dom_sf"/>
</dbReference>
<sequence length="253" mass="28426">MRPIILHGHQRPITRLCYNRDGDLIFTAAKNTVVNVWFSANGERLGSFSGHDGVIWWLDPDWRTENLLTASGDYHGKLWDISTGKCLSDYEAQAPVRTCGISFCGNLCFLTTDEARVDGKSKKCEIIVLDKRDPSHSSGNPRYRNMSFSASVKIHASTNSPVRVKPDHLMQTKVTTNASHMDSKLSSSPVGATRCQLRVLAICDQFDKKRSKPKPVAITARLHHTVKHCCWENHTILRHQLTDIHKIVVIARA</sequence>
<dbReference type="GO" id="GO:0002183">
    <property type="term" value="P:cytoplasmic translational initiation"/>
    <property type="evidence" value="ECO:0007669"/>
    <property type="project" value="TreeGrafter"/>
</dbReference>
<dbReference type="PROSITE" id="PS50294">
    <property type="entry name" value="WD_REPEATS_REGION"/>
    <property type="match status" value="1"/>
</dbReference>
<dbReference type="WBParaSite" id="ECPE_0000828201-mRNA-1">
    <property type="protein sequence ID" value="ECPE_0000828201-mRNA-1"/>
    <property type="gene ID" value="ECPE_0000828201"/>
</dbReference>
<evidence type="ECO:0000256" key="4">
    <source>
        <dbReference type="ARBA" id="ARBA00040390"/>
    </source>
</evidence>
<keyword evidence="2" id="KW-0677">Repeat</keyword>
<dbReference type="SMART" id="SM00320">
    <property type="entry name" value="WD40"/>
    <property type="match status" value="2"/>
</dbReference>
<comment type="similarity">
    <text evidence="3">Belongs to the WD repeat STRAP family.</text>
</comment>
<reference evidence="6 7" key="2">
    <citation type="submission" date="2018-11" db="EMBL/GenBank/DDBJ databases">
        <authorList>
            <consortium name="Pathogen Informatics"/>
        </authorList>
    </citation>
    <scope>NUCLEOTIDE SEQUENCE [LARGE SCALE GENOMIC DNA]</scope>
    <source>
        <strain evidence="6 7">Egypt</strain>
    </source>
</reference>
<evidence type="ECO:0000256" key="5">
    <source>
        <dbReference type="PROSITE-ProRule" id="PRU00221"/>
    </source>
</evidence>
<evidence type="ECO:0000313" key="6">
    <source>
        <dbReference type="EMBL" id="VDP83116.1"/>
    </source>
</evidence>
<dbReference type="GO" id="GO:0003743">
    <property type="term" value="F:translation initiation factor activity"/>
    <property type="evidence" value="ECO:0007669"/>
    <property type="project" value="TreeGrafter"/>
</dbReference>
<evidence type="ECO:0000313" key="8">
    <source>
        <dbReference type="WBParaSite" id="ECPE_0000828201-mRNA-1"/>
    </source>
</evidence>
<dbReference type="OrthoDB" id="24966at2759"/>
<dbReference type="Gene3D" id="2.130.10.10">
    <property type="entry name" value="YVTN repeat-like/Quinoprotein amine dehydrogenase"/>
    <property type="match status" value="1"/>
</dbReference>
<dbReference type="SUPFAM" id="SSF50978">
    <property type="entry name" value="WD40 repeat-like"/>
    <property type="match status" value="1"/>
</dbReference>
<dbReference type="EMBL" id="UZAN01045734">
    <property type="protein sequence ID" value="VDP83116.1"/>
    <property type="molecule type" value="Genomic_DNA"/>
</dbReference>
<evidence type="ECO:0000256" key="2">
    <source>
        <dbReference type="ARBA" id="ARBA00022737"/>
    </source>
</evidence>
<evidence type="ECO:0000313" key="7">
    <source>
        <dbReference type="Proteomes" id="UP000272942"/>
    </source>
</evidence>
<organism evidence="8">
    <name type="scientific">Echinostoma caproni</name>
    <dbReference type="NCBI Taxonomy" id="27848"/>
    <lineage>
        <taxon>Eukaryota</taxon>
        <taxon>Metazoa</taxon>
        <taxon>Spiralia</taxon>
        <taxon>Lophotrochozoa</taxon>
        <taxon>Platyhelminthes</taxon>
        <taxon>Trematoda</taxon>
        <taxon>Digenea</taxon>
        <taxon>Plagiorchiida</taxon>
        <taxon>Echinostomata</taxon>
        <taxon>Echinostomatoidea</taxon>
        <taxon>Echinostomatidae</taxon>
        <taxon>Echinostoma</taxon>
    </lineage>
</organism>
<dbReference type="InterPro" id="IPR001680">
    <property type="entry name" value="WD40_rpt"/>
</dbReference>
<dbReference type="PANTHER" id="PTHR19877:SF1">
    <property type="entry name" value="EUKARYOTIC TRANSLATION INITIATION FACTOR 3 SUBUNIT I"/>
    <property type="match status" value="1"/>
</dbReference>